<dbReference type="Gene3D" id="3.90.190.10">
    <property type="entry name" value="Protein tyrosine phosphatase superfamily"/>
    <property type="match status" value="1"/>
</dbReference>
<reference evidence="3" key="1">
    <citation type="journal article" date="2012" name="Proc. Natl. Acad. Sci. U.S.A.">
        <title>Antigenic diversity is generated by distinct evolutionary mechanisms in African trypanosome species.</title>
        <authorList>
            <person name="Jackson A.P."/>
            <person name="Berry A."/>
            <person name="Aslett M."/>
            <person name="Allison H.C."/>
            <person name="Burton P."/>
            <person name="Vavrova-Anderson J."/>
            <person name="Brown R."/>
            <person name="Browne H."/>
            <person name="Corton N."/>
            <person name="Hauser H."/>
            <person name="Gamble J."/>
            <person name="Gilderthorp R."/>
            <person name="Marcello L."/>
            <person name="McQuillan J."/>
            <person name="Otto T.D."/>
            <person name="Quail M.A."/>
            <person name="Sanders M.J."/>
            <person name="van Tonder A."/>
            <person name="Ginger M.L."/>
            <person name="Field M.C."/>
            <person name="Barry J.D."/>
            <person name="Hertz-Fowler C."/>
            <person name="Berriman M."/>
        </authorList>
    </citation>
    <scope>NUCLEOTIDE SEQUENCE</scope>
    <source>
        <strain evidence="3">IL3000</strain>
    </source>
</reference>
<feature type="compositionally biased region" description="Basic and acidic residues" evidence="1">
    <location>
        <begin position="247"/>
        <end position="257"/>
    </location>
</feature>
<protein>
    <recommendedName>
        <fullName evidence="2">Tyrosine specific protein phosphatases domain-containing protein</fullName>
    </recommendedName>
</protein>
<dbReference type="PANTHER" id="PTHR46274">
    <property type="entry name" value="PHOSPHATIDYLINOSITOL PHOSPHATASE"/>
    <property type="match status" value="1"/>
</dbReference>
<dbReference type="InterPro" id="IPR029021">
    <property type="entry name" value="Prot-tyrosine_phosphatase-like"/>
</dbReference>
<organism evidence="3">
    <name type="scientific">Trypanosoma congolense (strain IL3000)</name>
    <dbReference type="NCBI Taxonomy" id="1068625"/>
    <lineage>
        <taxon>Eukaryota</taxon>
        <taxon>Discoba</taxon>
        <taxon>Euglenozoa</taxon>
        <taxon>Kinetoplastea</taxon>
        <taxon>Metakinetoplastina</taxon>
        <taxon>Trypanosomatida</taxon>
        <taxon>Trypanosomatidae</taxon>
        <taxon>Trypanosoma</taxon>
        <taxon>Nannomonas</taxon>
    </lineage>
</organism>
<dbReference type="Pfam" id="PF00782">
    <property type="entry name" value="DSPc"/>
    <property type="match status" value="1"/>
</dbReference>
<dbReference type="SMART" id="SM00195">
    <property type="entry name" value="DSPc"/>
    <property type="match status" value="1"/>
</dbReference>
<dbReference type="EMBL" id="HE575324">
    <property type="protein sequence ID" value="CCC94641.1"/>
    <property type="molecule type" value="Genomic_DNA"/>
</dbReference>
<dbReference type="PANTHER" id="PTHR46274:SF6">
    <property type="entry name" value="TYR_PHOSPHATASE_2 DOMAIN-CONTAINING PROTEIN"/>
    <property type="match status" value="1"/>
</dbReference>
<dbReference type="InterPro" id="IPR000340">
    <property type="entry name" value="Dual-sp_phosphatase_cat-dom"/>
</dbReference>
<sequence length="257" mass="28532">MSLHHRDMEEHGDGTPLCDQGVSAMPCPAGQSSDSLTDTLQESLSSVSKAIYFWGSLTATVLPGYFGQKMGIVNDFHHWNFITDNCVLGALPVVTKVGESGDHLVQLREQLKAKSQVLGLVVACMEEIEIRGFGISMIQFADEAAWRYYVNPLVEYVRLPMADTTADVSPKDVAQAVDCIHRCISKRRQAAYIHCKAGKGRSWMVTMCYLTTYGGMTFEDAEKLVAARRPQVNPSESQRNFAMKFATGEKRQRDPSQ</sequence>
<feature type="region of interest" description="Disordered" evidence="1">
    <location>
        <begin position="229"/>
        <end position="257"/>
    </location>
</feature>
<dbReference type="InterPro" id="IPR020422">
    <property type="entry name" value="TYR_PHOSPHATASE_DUAL_dom"/>
</dbReference>
<feature type="compositionally biased region" description="Basic and acidic residues" evidence="1">
    <location>
        <begin position="1"/>
        <end position="13"/>
    </location>
</feature>
<accession>G0UZ22</accession>
<evidence type="ECO:0000259" key="2">
    <source>
        <dbReference type="PROSITE" id="PS50056"/>
    </source>
</evidence>
<feature type="domain" description="Tyrosine specific protein phosphatases" evidence="2">
    <location>
        <begin position="171"/>
        <end position="240"/>
    </location>
</feature>
<dbReference type="SUPFAM" id="SSF52799">
    <property type="entry name" value="(Phosphotyrosine protein) phosphatases II"/>
    <property type="match status" value="1"/>
</dbReference>
<evidence type="ECO:0000313" key="3">
    <source>
        <dbReference type="EMBL" id="CCC94641.1"/>
    </source>
</evidence>
<proteinExistence type="predicted"/>
<evidence type="ECO:0000256" key="1">
    <source>
        <dbReference type="SAM" id="MobiDB-lite"/>
    </source>
</evidence>
<dbReference type="VEuPathDB" id="TriTrypDB:TcIL3000.11.210"/>
<dbReference type="AlphaFoldDB" id="G0UZ22"/>
<feature type="region of interest" description="Disordered" evidence="1">
    <location>
        <begin position="1"/>
        <end position="20"/>
    </location>
</feature>
<dbReference type="InterPro" id="IPR000387">
    <property type="entry name" value="Tyr_Pase_dom"/>
</dbReference>
<dbReference type="PROSITE" id="PS50056">
    <property type="entry name" value="TYR_PHOSPHATASE_2"/>
    <property type="match status" value="1"/>
</dbReference>
<gene>
    <name evidence="3" type="ORF">TCIL3000_11_210</name>
</gene>
<name>G0UZ22_TRYCI</name>